<dbReference type="Pfam" id="PF13488">
    <property type="entry name" value="Gly-zipper_Omp"/>
    <property type="match status" value="1"/>
</dbReference>
<keyword evidence="1" id="KW-0732">Signal</keyword>
<dbReference type="EMBL" id="QEWQ01000004">
    <property type="protein sequence ID" value="PWD80863.1"/>
    <property type="molecule type" value="Genomic_DNA"/>
</dbReference>
<feature type="chain" id="PRO_5015452889" description="Glycine zipper domain-containing protein" evidence="1">
    <location>
        <begin position="18"/>
        <end position="72"/>
    </location>
</feature>
<reference evidence="4" key="1">
    <citation type="submission" date="2018-05" db="EMBL/GenBank/DDBJ databases">
        <title>Ignatzschineria dubaiensis sp. nov., isolated from necrotic foot tissues of dromedaries (Camelus dromedarius) and associated maggots in Dubai, United Arab Emirates.</title>
        <authorList>
            <person name="Tsang C.C."/>
            <person name="Tang J.Y.M."/>
            <person name="Fong J.Y.H."/>
            <person name="Kinne J."/>
            <person name="Lee H.H."/>
            <person name="Joseph M."/>
            <person name="Jose S."/>
            <person name="Schuster R.K."/>
            <person name="Tang Y."/>
            <person name="Sivakumar S."/>
            <person name="Chen J.H.K."/>
            <person name="Teng J.L.L."/>
            <person name="Lau S.K.P."/>
            <person name="Wernery U."/>
            <person name="Woo P.C.Y."/>
        </authorList>
    </citation>
    <scope>NUCLEOTIDE SEQUENCE [LARGE SCALE GENOMIC DNA]</scope>
    <source>
        <strain evidence="4">KCTC 22644</strain>
    </source>
</reference>
<feature type="domain" description="Glycine zipper" evidence="2">
    <location>
        <begin position="32"/>
        <end position="71"/>
    </location>
</feature>
<evidence type="ECO:0000313" key="4">
    <source>
        <dbReference type="Proteomes" id="UP000245020"/>
    </source>
</evidence>
<dbReference type="InterPro" id="IPR039567">
    <property type="entry name" value="Gly-zipper"/>
</dbReference>
<evidence type="ECO:0000256" key="1">
    <source>
        <dbReference type="SAM" id="SignalP"/>
    </source>
</evidence>
<sequence>MKSMLKGLMVVSVITMLAGCSTWDGMSKSEKGMVVGTGVGAVAGEAVTDTILGTAGGAAVGAFVGSEIGKNL</sequence>
<organism evidence="3 4">
    <name type="scientific">Ignatzschineria ureiclastica</name>
    <dbReference type="NCBI Taxonomy" id="472582"/>
    <lineage>
        <taxon>Bacteria</taxon>
        <taxon>Pseudomonadati</taxon>
        <taxon>Pseudomonadota</taxon>
        <taxon>Gammaproteobacteria</taxon>
        <taxon>Cardiobacteriales</taxon>
        <taxon>Ignatzschineriaceae</taxon>
        <taxon>Ignatzschineria</taxon>
    </lineage>
</organism>
<name>A0A2U2ADX6_9GAMM</name>
<dbReference type="OrthoDB" id="7067927at2"/>
<dbReference type="PROSITE" id="PS51257">
    <property type="entry name" value="PROKAR_LIPOPROTEIN"/>
    <property type="match status" value="1"/>
</dbReference>
<dbReference type="RefSeq" id="WP_109189514.1">
    <property type="nucleotide sequence ID" value="NZ_BMYA01000002.1"/>
</dbReference>
<comment type="caution">
    <text evidence="3">The sequence shown here is derived from an EMBL/GenBank/DDBJ whole genome shotgun (WGS) entry which is preliminary data.</text>
</comment>
<dbReference type="Proteomes" id="UP000245020">
    <property type="component" value="Unassembled WGS sequence"/>
</dbReference>
<keyword evidence="4" id="KW-1185">Reference proteome</keyword>
<gene>
    <name evidence="3" type="ORF">DC083_07080</name>
</gene>
<evidence type="ECO:0000313" key="3">
    <source>
        <dbReference type="EMBL" id="PWD80863.1"/>
    </source>
</evidence>
<proteinExistence type="predicted"/>
<feature type="signal peptide" evidence="1">
    <location>
        <begin position="1"/>
        <end position="17"/>
    </location>
</feature>
<accession>A0A2U2ADX6</accession>
<protein>
    <recommendedName>
        <fullName evidence="2">Glycine zipper domain-containing protein</fullName>
    </recommendedName>
</protein>
<dbReference type="AlphaFoldDB" id="A0A2U2ADX6"/>
<evidence type="ECO:0000259" key="2">
    <source>
        <dbReference type="Pfam" id="PF13488"/>
    </source>
</evidence>